<evidence type="ECO:0000256" key="1">
    <source>
        <dbReference type="SAM" id="MobiDB-lite"/>
    </source>
</evidence>
<sequence>MFCYILRVMGGHGQAAERSGRQKEAWRPGQEAPGT</sequence>
<name>A8RS68_ENTBW</name>
<dbReference type="EMBL" id="ABCC02000029">
    <property type="protein sequence ID" value="EDP16451.1"/>
    <property type="molecule type" value="Genomic_DNA"/>
</dbReference>
<dbReference type="PaxDb" id="411902-CLOBOL_03217"/>
<dbReference type="AlphaFoldDB" id="A8RS68"/>
<comment type="caution">
    <text evidence="2">The sequence shown here is derived from an EMBL/GenBank/DDBJ whole genome shotgun (WGS) entry which is preliminary data.</text>
</comment>
<protein>
    <submittedName>
        <fullName evidence="2">Uncharacterized protein</fullName>
    </submittedName>
</protein>
<dbReference type="HOGENOM" id="CLU_3364163_0_0_9"/>
<evidence type="ECO:0000313" key="3">
    <source>
        <dbReference type="Proteomes" id="UP000005396"/>
    </source>
</evidence>
<reference evidence="2 3" key="2">
    <citation type="submission" date="2007-09" db="EMBL/GenBank/DDBJ databases">
        <title>Draft genome sequence of Clostridium bolteae (ATCC BAA-613).</title>
        <authorList>
            <person name="Sudarsanam P."/>
            <person name="Ley R."/>
            <person name="Guruge J."/>
            <person name="Turnbaugh P.J."/>
            <person name="Mahowald M."/>
            <person name="Liep D."/>
            <person name="Gordon J."/>
        </authorList>
    </citation>
    <scope>NUCLEOTIDE SEQUENCE [LARGE SCALE GENOMIC DNA]</scope>
    <source>
        <strain evidence="3">ATCC BAA-613 / DSM 15670 / CCUG 46953 / JCM 12243 / WAL 16351</strain>
    </source>
</reference>
<accession>A8RS68</accession>
<gene>
    <name evidence="2" type="ORF">CLOBOL_03217</name>
</gene>
<dbReference type="Proteomes" id="UP000005396">
    <property type="component" value="Unassembled WGS sequence"/>
</dbReference>
<proteinExistence type="predicted"/>
<reference evidence="2 3" key="1">
    <citation type="submission" date="2007-08" db="EMBL/GenBank/DDBJ databases">
        <authorList>
            <person name="Fulton L."/>
            <person name="Clifton S."/>
            <person name="Fulton B."/>
            <person name="Xu J."/>
            <person name="Minx P."/>
            <person name="Pepin K.H."/>
            <person name="Johnson M."/>
            <person name="Thiruvilangam P."/>
            <person name="Bhonagiri V."/>
            <person name="Nash W.E."/>
            <person name="Mardis E.R."/>
            <person name="Wilson R.K."/>
        </authorList>
    </citation>
    <scope>NUCLEOTIDE SEQUENCE [LARGE SCALE GENOMIC DNA]</scope>
    <source>
        <strain evidence="3">ATCC BAA-613 / DSM 15670 / CCUG 46953 / JCM 12243 / WAL 16351</strain>
    </source>
</reference>
<feature type="region of interest" description="Disordered" evidence="1">
    <location>
        <begin position="13"/>
        <end position="35"/>
    </location>
</feature>
<evidence type="ECO:0000313" key="2">
    <source>
        <dbReference type="EMBL" id="EDP16451.1"/>
    </source>
</evidence>
<organism evidence="2 3">
    <name type="scientific">Enterocloster bolteae (strain ATCC BAA-613 / DSM 15670 / CCUG 46953 / JCM 12243 / WAL 16351)</name>
    <name type="common">Clostridium bolteae</name>
    <dbReference type="NCBI Taxonomy" id="411902"/>
    <lineage>
        <taxon>Bacteria</taxon>
        <taxon>Bacillati</taxon>
        <taxon>Bacillota</taxon>
        <taxon>Clostridia</taxon>
        <taxon>Lachnospirales</taxon>
        <taxon>Lachnospiraceae</taxon>
        <taxon>Enterocloster</taxon>
    </lineage>
</organism>